<dbReference type="Proteomes" id="UP000002247">
    <property type="component" value="Chromosome"/>
</dbReference>
<gene>
    <name evidence="3" type="ordered locus">Srot_1031</name>
</gene>
<keyword evidence="2" id="KW-0812">Transmembrane</keyword>
<evidence type="ECO:0000313" key="4">
    <source>
        <dbReference type="Proteomes" id="UP000002247"/>
    </source>
</evidence>
<feature type="compositionally biased region" description="Basic and acidic residues" evidence="1">
    <location>
        <begin position="140"/>
        <end position="155"/>
    </location>
</feature>
<protein>
    <submittedName>
        <fullName evidence="3">Uncharacterized protein</fullName>
    </submittedName>
</protein>
<feature type="region of interest" description="Disordered" evidence="1">
    <location>
        <begin position="135"/>
        <end position="155"/>
    </location>
</feature>
<keyword evidence="4" id="KW-1185">Reference proteome</keyword>
<accession>D6ZEY0</accession>
<dbReference type="HOGENOM" id="CLU_1065152_0_0_11"/>
<dbReference type="AlphaFoldDB" id="D6ZEY0"/>
<feature type="transmembrane region" description="Helical" evidence="2">
    <location>
        <begin position="228"/>
        <end position="253"/>
    </location>
</feature>
<dbReference type="EMBL" id="CP001958">
    <property type="protein sequence ID" value="ADG97504.1"/>
    <property type="molecule type" value="Genomic_DNA"/>
</dbReference>
<dbReference type="KEGG" id="srt:Srot_1031"/>
<name>D6ZEY0_SEGRD</name>
<reference evidence="3 4" key="1">
    <citation type="journal article" date="2010" name="Stand. Genomic Sci.">
        <title>Complete genome sequence of Segniliparus rotundus type strain (CDC 1076).</title>
        <authorList>
            <person name="Sikorski J."/>
            <person name="Lapidus A."/>
            <person name="Copeland A."/>
            <person name="Misra M."/>
            <person name="Glavina Del Rio T."/>
            <person name="Nolan M."/>
            <person name="Lucas S."/>
            <person name="Chen F."/>
            <person name="Tice H."/>
            <person name="Cheng J.F."/>
            <person name="Jando M."/>
            <person name="Schneider S."/>
            <person name="Bruce D."/>
            <person name="Goodwin L."/>
            <person name="Pitluck S."/>
            <person name="Liolios K."/>
            <person name="Mikhailova N."/>
            <person name="Pati A."/>
            <person name="Ivanova N."/>
            <person name="Mavromatis K."/>
            <person name="Chen A."/>
            <person name="Palaniappan K."/>
            <person name="Chertkov O."/>
            <person name="Land M."/>
            <person name="Hauser L."/>
            <person name="Chang Y.J."/>
            <person name="Jeffries C.D."/>
            <person name="Brettin T."/>
            <person name="Detter J.C."/>
            <person name="Han C."/>
            <person name="Rohde M."/>
            <person name="Goker M."/>
            <person name="Bristow J."/>
            <person name="Eisen J.A."/>
            <person name="Markowitz V."/>
            <person name="Hugenholtz P."/>
            <person name="Kyrpides N.C."/>
            <person name="Klenk H.P."/>
        </authorList>
    </citation>
    <scope>NUCLEOTIDE SEQUENCE [LARGE SCALE GENOMIC DNA]</scope>
    <source>
        <strain evidence="4">ATCC BAA-972 / CDC 1076 / CIP 108378 / DSM 44985 / JCM 13578</strain>
    </source>
</reference>
<proteinExistence type="predicted"/>
<feature type="transmembrane region" description="Helical" evidence="2">
    <location>
        <begin position="160"/>
        <end position="178"/>
    </location>
</feature>
<dbReference type="OrthoDB" id="4691918at2"/>
<organism evidence="3 4">
    <name type="scientific">Segniliparus rotundus (strain ATCC BAA-972 / CDC 1076 / CIP 108378 / DSM 44985 / JCM 13578)</name>
    <dbReference type="NCBI Taxonomy" id="640132"/>
    <lineage>
        <taxon>Bacteria</taxon>
        <taxon>Bacillati</taxon>
        <taxon>Actinomycetota</taxon>
        <taxon>Actinomycetes</taxon>
        <taxon>Mycobacteriales</taxon>
        <taxon>Segniliparaceae</taxon>
        <taxon>Segniliparus</taxon>
    </lineage>
</organism>
<keyword evidence="2" id="KW-1133">Transmembrane helix</keyword>
<keyword evidence="2" id="KW-0472">Membrane</keyword>
<dbReference type="eggNOG" id="ENOG5033KCN">
    <property type="taxonomic scope" value="Bacteria"/>
</dbReference>
<evidence type="ECO:0000313" key="3">
    <source>
        <dbReference type="EMBL" id="ADG97504.1"/>
    </source>
</evidence>
<sequence>MAGFTITDYDEVIPGLDPGDLPVDAKLMREIPGSDRPDYVLAFLQKPLKYRTSDTAVLGRAQAEFLGEDGDGAFVRIYAVVVASRIAGMQLHEGMRAFPVNIALVIDNTLSQDEEVDFSKLKAAGIVLVDDWQDEAAPEPSHRDTTSEESSEKVERATRATVLPLVVLLGGWLVAVLLGRASNYALSATIAFFTPPATVLSSIVPLLRALAARKHATSRAEKWKVRTTLAVSLAILVGGGAFCVFVMGVLIAWQNDLVNGR</sequence>
<evidence type="ECO:0000256" key="2">
    <source>
        <dbReference type="SAM" id="Phobius"/>
    </source>
</evidence>
<feature type="transmembrane region" description="Helical" evidence="2">
    <location>
        <begin position="184"/>
        <end position="207"/>
    </location>
</feature>
<dbReference type="RefSeq" id="WP_013137960.1">
    <property type="nucleotide sequence ID" value="NC_014168.1"/>
</dbReference>
<dbReference type="STRING" id="640132.Srot_1031"/>
<evidence type="ECO:0000256" key="1">
    <source>
        <dbReference type="SAM" id="MobiDB-lite"/>
    </source>
</evidence>